<dbReference type="InterPro" id="IPR046152">
    <property type="entry name" value="DUF6154"/>
</dbReference>
<evidence type="ECO:0000313" key="2">
    <source>
        <dbReference type="Proteomes" id="UP000199387"/>
    </source>
</evidence>
<dbReference type="Proteomes" id="UP000199387">
    <property type="component" value="Unassembled WGS sequence"/>
</dbReference>
<sequence>MRFVDDLYSLYRDQLGEDEENAVSVVLNILEDQSRNDVLKLIQEMNDEEVIQMMGVYLVEMLKMKMAQEGQLNDWESPLNRPRYH</sequence>
<protein>
    <recommendedName>
        <fullName evidence="3">Cytosolic protein</fullName>
    </recommendedName>
</protein>
<name>A0A1G6QJ44_9BACL</name>
<reference evidence="1 2" key="1">
    <citation type="submission" date="2016-10" db="EMBL/GenBank/DDBJ databases">
        <authorList>
            <person name="de Groot N.N."/>
        </authorList>
    </citation>
    <scope>NUCLEOTIDE SEQUENCE [LARGE SCALE GENOMIC DNA]</scope>
    <source>
        <strain evidence="1 2">DSM 45514</strain>
    </source>
</reference>
<dbReference type="EMBL" id="FMZA01000022">
    <property type="protein sequence ID" value="SDC92328.1"/>
    <property type="molecule type" value="Genomic_DNA"/>
</dbReference>
<dbReference type="OrthoDB" id="2381948at2"/>
<gene>
    <name evidence="1" type="ORF">SAMN04488112_1229</name>
</gene>
<evidence type="ECO:0008006" key="3">
    <source>
        <dbReference type="Google" id="ProtNLM"/>
    </source>
</evidence>
<dbReference type="STRING" id="1236220.SAMN04488112_1229"/>
<evidence type="ECO:0000313" key="1">
    <source>
        <dbReference type="EMBL" id="SDC92328.1"/>
    </source>
</evidence>
<accession>A0A1G6QJ44</accession>
<dbReference type="AlphaFoldDB" id="A0A1G6QJ44"/>
<organism evidence="1 2">
    <name type="scientific">Melghirimyces thermohalophilus</name>
    <dbReference type="NCBI Taxonomy" id="1236220"/>
    <lineage>
        <taxon>Bacteria</taxon>
        <taxon>Bacillati</taxon>
        <taxon>Bacillota</taxon>
        <taxon>Bacilli</taxon>
        <taxon>Bacillales</taxon>
        <taxon>Thermoactinomycetaceae</taxon>
        <taxon>Melghirimyces</taxon>
    </lineage>
</organism>
<dbReference type="InterPro" id="IPR008949">
    <property type="entry name" value="Isoprenoid_synthase_dom_sf"/>
</dbReference>
<dbReference type="RefSeq" id="WP_091572526.1">
    <property type="nucleotide sequence ID" value="NZ_FMZA01000022.1"/>
</dbReference>
<proteinExistence type="predicted"/>
<dbReference type="SUPFAM" id="SSF48576">
    <property type="entry name" value="Terpenoid synthases"/>
    <property type="match status" value="1"/>
</dbReference>
<keyword evidence="2" id="KW-1185">Reference proteome</keyword>
<dbReference type="Pfam" id="PF19651">
    <property type="entry name" value="DUF6154"/>
    <property type="match status" value="1"/>
</dbReference>